<dbReference type="Pfam" id="PF13193">
    <property type="entry name" value="AMP-binding_C"/>
    <property type="match status" value="1"/>
</dbReference>
<sequence length="508" mass="55391">MRINIGGLLANRAFLSPDLVACVDDDCRYTFREVNQRANRFAHYLSAMGLCAGDRIAVLSRNREAVTTALFGAAKIGVVTVLLNWRLTAPELDYILGDCGARLLLYESCFGETVSGIRTSGNLEFFVSANGASPDEDFSQVLEKSSTAEPAHLGGGADPAIIMYTSGTTGKPKGAVISHDNVFWASIGLTHTLRWAHKDRYLLVAPLFHIGGLAPIFANVHVGCTTYYMAEFHPGKVWETLVLEKIQFLMTVPLMLQAMLMLPGIEKLDLSTFRHFICGGSPVLRSLIEKYRDLGLRVVQVYGATEYTGAITFWTEDMGLERASTAGKPIFHGAVKAIEPGSGREVPPGEVGELCLYGPQVFSGYWQNPEATRDALLNGAYRSGDLGTVDEEGFVTVVDRLKDMIISGGENIYPAEVEAVLSRMPQVQEVAVVGRPDATWGEVPVAHVVTRPGQSLTKEEVVDFCRKHLAGFKCVKDVVFTESLPKNATGKILKQALRQEGKGEAFHD</sequence>
<gene>
    <name evidence="5" type="ORF">SAMN02745206_03629</name>
</gene>
<dbReference type="PANTHER" id="PTHR43201">
    <property type="entry name" value="ACYL-COA SYNTHETASE"/>
    <property type="match status" value="1"/>
</dbReference>
<dbReference type="GO" id="GO:0031956">
    <property type="term" value="F:medium-chain fatty acid-CoA ligase activity"/>
    <property type="evidence" value="ECO:0007669"/>
    <property type="project" value="TreeGrafter"/>
</dbReference>
<dbReference type="InterPro" id="IPR025110">
    <property type="entry name" value="AMP-bd_C"/>
</dbReference>
<protein>
    <submittedName>
        <fullName evidence="5">Acyl-CoA synthetase (AMP-forming)/AMP-acid ligase II</fullName>
    </submittedName>
</protein>
<evidence type="ECO:0000259" key="3">
    <source>
        <dbReference type="Pfam" id="PF00501"/>
    </source>
</evidence>
<dbReference type="AlphaFoldDB" id="A0A1M5ILR6"/>
<dbReference type="GO" id="GO:0006631">
    <property type="term" value="P:fatty acid metabolic process"/>
    <property type="evidence" value="ECO:0007669"/>
    <property type="project" value="TreeGrafter"/>
</dbReference>
<evidence type="ECO:0000259" key="4">
    <source>
        <dbReference type="Pfam" id="PF13193"/>
    </source>
</evidence>
<evidence type="ECO:0000313" key="5">
    <source>
        <dbReference type="EMBL" id="SHG29268.1"/>
    </source>
</evidence>
<dbReference type="FunFam" id="3.30.300.30:FF:000008">
    <property type="entry name" value="2,3-dihydroxybenzoate-AMP ligase"/>
    <property type="match status" value="1"/>
</dbReference>
<proteinExistence type="inferred from homology"/>
<dbReference type="Pfam" id="PF00501">
    <property type="entry name" value="AMP-binding"/>
    <property type="match status" value="1"/>
</dbReference>
<accession>A0A1M5ILR6</accession>
<organism evidence="5 6">
    <name type="scientific">Desulfacinum infernum DSM 9756</name>
    <dbReference type="NCBI Taxonomy" id="1121391"/>
    <lineage>
        <taxon>Bacteria</taxon>
        <taxon>Pseudomonadati</taxon>
        <taxon>Thermodesulfobacteriota</taxon>
        <taxon>Syntrophobacteria</taxon>
        <taxon>Syntrophobacterales</taxon>
        <taxon>Syntrophobacteraceae</taxon>
        <taxon>Desulfacinum</taxon>
    </lineage>
</organism>
<feature type="domain" description="AMP-binding enzyme C-terminal" evidence="4">
    <location>
        <begin position="416"/>
        <end position="491"/>
    </location>
</feature>
<dbReference type="NCBIfam" id="NF004837">
    <property type="entry name" value="PRK06187.1"/>
    <property type="match status" value="1"/>
</dbReference>
<comment type="similarity">
    <text evidence="1">Belongs to the ATP-dependent AMP-binding enzyme family.</text>
</comment>
<dbReference type="SUPFAM" id="SSF56801">
    <property type="entry name" value="Acetyl-CoA synthetase-like"/>
    <property type="match status" value="1"/>
</dbReference>
<dbReference type="InterPro" id="IPR042099">
    <property type="entry name" value="ANL_N_sf"/>
</dbReference>
<reference evidence="6" key="1">
    <citation type="submission" date="2016-11" db="EMBL/GenBank/DDBJ databases">
        <authorList>
            <person name="Varghese N."/>
            <person name="Submissions S."/>
        </authorList>
    </citation>
    <scope>NUCLEOTIDE SEQUENCE [LARGE SCALE GENOMIC DNA]</scope>
    <source>
        <strain evidence="6">DSM 9756</strain>
    </source>
</reference>
<dbReference type="CDD" id="cd17631">
    <property type="entry name" value="FACL_FadD13-like"/>
    <property type="match status" value="1"/>
</dbReference>
<dbReference type="Gene3D" id="3.30.300.30">
    <property type="match status" value="1"/>
</dbReference>
<dbReference type="Gene3D" id="3.40.50.12780">
    <property type="entry name" value="N-terminal domain of ligase-like"/>
    <property type="match status" value="1"/>
</dbReference>
<dbReference type="InterPro" id="IPR045851">
    <property type="entry name" value="AMP-bd_C_sf"/>
</dbReference>
<dbReference type="OrthoDB" id="5483897at2"/>
<dbReference type="PANTHER" id="PTHR43201:SF5">
    <property type="entry name" value="MEDIUM-CHAIN ACYL-COA LIGASE ACSF2, MITOCHONDRIAL"/>
    <property type="match status" value="1"/>
</dbReference>
<name>A0A1M5ILR6_9BACT</name>
<dbReference type="Proteomes" id="UP000184076">
    <property type="component" value="Unassembled WGS sequence"/>
</dbReference>
<evidence type="ECO:0000256" key="2">
    <source>
        <dbReference type="ARBA" id="ARBA00022598"/>
    </source>
</evidence>
<dbReference type="EMBL" id="FQVB01000058">
    <property type="protein sequence ID" value="SHG29268.1"/>
    <property type="molecule type" value="Genomic_DNA"/>
</dbReference>
<keyword evidence="2 5" id="KW-0436">Ligase</keyword>
<keyword evidence="6" id="KW-1185">Reference proteome</keyword>
<dbReference type="InterPro" id="IPR020845">
    <property type="entry name" value="AMP-binding_CS"/>
</dbReference>
<feature type="domain" description="AMP-dependent synthetase/ligase" evidence="3">
    <location>
        <begin position="15"/>
        <end position="366"/>
    </location>
</feature>
<dbReference type="PROSITE" id="PS00455">
    <property type="entry name" value="AMP_BINDING"/>
    <property type="match status" value="1"/>
</dbReference>
<dbReference type="STRING" id="1121391.SAMN02745206_03629"/>
<dbReference type="InterPro" id="IPR000873">
    <property type="entry name" value="AMP-dep_synth/lig_dom"/>
</dbReference>
<evidence type="ECO:0000256" key="1">
    <source>
        <dbReference type="ARBA" id="ARBA00006432"/>
    </source>
</evidence>
<evidence type="ECO:0000313" key="6">
    <source>
        <dbReference type="Proteomes" id="UP000184076"/>
    </source>
</evidence>
<dbReference type="RefSeq" id="WP_073042060.1">
    <property type="nucleotide sequence ID" value="NZ_FQVB01000058.1"/>
</dbReference>